<dbReference type="Gene3D" id="3.40.50.300">
    <property type="entry name" value="P-loop containing nucleotide triphosphate hydrolases"/>
    <property type="match status" value="1"/>
</dbReference>
<evidence type="ECO:0000313" key="2">
    <source>
        <dbReference type="EMBL" id="CAF0809128.1"/>
    </source>
</evidence>
<evidence type="ECO:0000256" key="1">
    <source>
        <dbReference type="SAM" id="SignalP"/>
    </source>
</evidence>
<accession>A0A813TA39</accession>
<dbReference type="OrthoDB" id="2386367at2759"/>
<keyword evidence="3" id="KW-1185">Reference proteome</keyword>
<feature type="signal peptide" evidence="1">
    <location>
        <begin position="1"/>
        <end position="19"/>
    </location>
</feature>
<gene>
    <name evidence="2" type="ORF">OXX778_LOCUS6879</name>
</gene>
<name>A0A813TA39_9BILA</name>
<protein>
    <submittedName>
        <fullName evidence="2">Uncharacterized protein</fullName>
    </submittedName>
</protein>
<proteinExistence type="predicted"/>
<sequence length="953" mass="109794">MKILIFFYILIIVFEINQCLNILIETSKNSGNFTKVELREFVRTGFEQMSVVYNSTRILDKGVMVLGLSGTGKSTLVNYLNNIPLMCIKSKSKWILELKDPNVTLPGGFKIGHTDKFETQYPAVYTPNDRDFTYIDSPGFKDNRGIIAEIANDLNLRGDQFRDTIRAFSDFLGVFDDRDTKDLAKSTLTLVSRVEHDDETDEEMIEIFKDKLEEILNNTKISGFFRNISEELVFREIIKNNQIAPRKKIILDNKQSQKILSQIDTLKYIKRKDVKARVRIQESFIPKLLSYTENLYVKFLDDYQVQMKKYLEIFFDNLIENVQNVQDMILICNKLNKIKLLGTEINDFETFVNNLGKQDLLTKKAQFSQLIEQKQLVDYLVQLLPDEIRNSLKLKKNWIYENLLEQINNYFSQLLILGEEEFKNFLLYFERKLLRQQSNHESELDLILQNQIFSSKFREDILGRKNNLNDFFSHTNNTNSKFKRDWLSSVSIDNKIKIIIDFIEKYTQTKSNSFENFLDKYLMNIVTDYYSREIINSKYLNDLDKIKETLDQLELGSNSFINLTNSVNGLILTDSDKQKLFDISKLLIEKDQIKIYQFELLKRVDELKKELFEYEQRVLINDDLTSLKYYGHFVNMSSVMTILKDIQFNDLKLISIFATHSFMFDQDFYLNRLKYVQNFPDLIIIAPFINFSKQTLIDLSCLSVPDYPDGKPKASNGNPNGDNGKPDLVGFNGGNLYILADEIKNLDLLNFKSSGGQGGPGQNGGDGAEGKIGSVADASKITFEKNQIIKTRKFNHKITVVYYGLDGESGTQGGNAGQGGIGGIGGLGGKAFISDKVINKTLVQENGRLGKNGEPGKAGLGGFYGNVKFRGRFLIEANKREILSTRYDYEWPSQKRGFSGLIPQNFNEINRTYPIATPIIKSYIVEYTDFMKEADNHFKYSDIFNRKFVKNLN</sequence>
<reference evidence="2" key="1">
    <citation type="submission" date="2021-02" db="EMBL/GenBank/DDBJ databases">
        <authorList>
            <person name="Nowell W R."/>
        </authorList>
    </citation>
    <scope>NUCLEOTIDE SEQUENCE</scope>
    <source>
        <strain evidence="2">Ploen Becks lab</strain>
    </source>
</reference>
<organism evidence="2 3">
    <name type="scientific">Brachionus calyciflorus</name>
    <dbReference type="NCBI Taxonomy" id="104777"/>
    <lineage>
        <taxon>Eukaryota</taxon>
        <taxon>Metazoa</taxon>
        <taxon>Spiralia</taxon>
        <taxon>Gnathifera</taxon>
        <taxon>Rotifera</taxon>
        <taxon>Eurotatoria</taxon>
        <taxon>Monogononta</taxon>
        <taxon>Pseudotrocha</taxon>
        <taxon>Ploima</taxon>
        <taxon>Brachionidae</taxon>
        <taxon>Brachionus</taxon>
    </lineage>
</organism>
<evidence type="ECO:0000313" key="3">
    <source>
        <dbReference type="Proteomes" id="UP000663879"/>
    </source>
</evidence>
<dbReference type="AlphaFoldDB" id="A0A813TA39"/>
<feature type="chain" id="PRO_5032944874" evidence="1">
    <location>
        <begin position="20"/>
        <end position="953"/>
    </location>
</feature>
<dbReference type="InterPro" id="IPR027417">
    <property type="entry name" value="P-loop_NTPase"/>
</dbReference>
<dbReference type="SUPFAM" id="SSF52540">
    <property type="entry name" value="P-loop containing nucleoside triphosphate hydrolases"/>
    <property type="match status" value="1"/>
</dbReference>
<dbReference type="Proteomes" id="UP000663879">
    <property type="component" value="Unassembled WGS sequence"/>
</dbReference>
<dbReference type="EMBL" id="CAJNOC010000845">
    <property type="protein sequence ID" value="CAF0809128.1"/>
    <property type="molecule type" value="Genomic_DNA"/>
</dbReference>
<comment type="caution">
    <text evidence="2">The sequence shown here is derived from an EMBL/GenBank/DDBJ whole genome shotgun (WGS) entry which is preliminary data.</text>
</comment>
<keyword evidence="1" id="KW-0732">Signal</keyword>